<name>A0A0L8G4R0_OCTBM</name>
<protein>
    <recommendedName>
        <fullName evidence="1">Sleeping Beauty transposase HTH domain-containing protein</fullName>
    </recommendedName>
</protein>
<accession>A0A0L8G4R0</accession>
<reference evidence="2" key="1">
    <citation type="submission" date="2015-07" db="EMBL/GenBank/DDBJ databases">
        <title>MeaNS - Measles Nucleotide Surveillance Program.</title>
        <authorList>
            <person name="Tran T."/>
            <person name="Druce J."/>
        </authorList>
    </citation>
    <scope>NUCLEOTIDE SEQUENCE</scope>
    <source>
        <strain evidence="2">UCB-OBI-ISO-001</strain>
        <tissue evidence="2">Gonad</tissue>
    </source>
</reference>
<organism evidence="2">
    <name type="scientific">Octopus bimaculoides</name>
    <name type="common">California two-spotted octopus</name>
    <dbReference type="NCBI Taxonomy" id="37653"/>
    <lineage>
        <taxon>Eukaryota</taxon>
        <taxon>Metazoa</taxon>
        <taxon>Spiralia</taxon>
        <taxon>Lophotrochozoa</taxon>
        <taxon>Mollusca</taxon>
        <taxon>Cephalopoda</taxon>
        <taxon>Coleoidea</taxon>
        <taxon>Octopodiformes</taxon>
        <taxon>Octopoda</taxon>
        <taxon>Incirrata</taxon>
        <taxon>Octopodidae</taxon>
        <taxon>Octopus</taxon>
    </lineage>
</organism>
<evidence type="ECO:0000259" key="1">
    <source>
        <dbReference type="Pfam" id="PF25787"/>
    </source>
</evidence>
<dbReference type="InterPro" id="IPR057667">
    <property type="entry name" value="HTH_SB"/>
</dbReference>
<dbReference type="Pfam" id="PF25787">
    <property type="entry name" value="HTH_SB"/>
    <property type="match status" value="1"/>
</dbReference>
<proteinExistence type="predicted"/>
<evidence type="ECO:0000313" key="2">
    <source>
        <dbReference type="EMBL" id="KOF72021.1"/>
    </source>
</evidence>
<feature type="domain" description="Sleeping Beauty transposase HTH" evidence="1">
    <location>
        <begin position="1"/>
        <end position="53"/>
    </location>
</feature>
<dbReference type="Gene3D" id="1.10.10.10">
    <property type="entry name" value="Winged helix-like DNA-binding domain superfamily/Winged helix DNA-binding domain"/>
    <property type="match status" value="1"/>
</dbReference>
<dbReference type="InterPro" id="IPR009057">
    <property type="entry name" value="Homeodomain-like_sf"/>
</dbReference>
<dbReference type="EMBL" id="KQ423884">
    <property type="protein sequence ID" value="KOF72021.1"/>
    <property type="molecule type" value="Genomic_DNA"/>
</dbReference>
<gene>
    <name evidence="2" type="ORF">OCBIM_22000177mg</name>
</gene>
<dbReference type="InterPro" id="IPR036388">
    <property type="entry name" value="WH-like_DNA-bd_sf"/>
</dbReference>
<sequence>MAKSKELTNSVKNLIIEQWKAGKSYRKISKTVCIPFSTISSFIQRYKKSGTVENRIRSGAPRKISLRSLK</sequence>
<dbReference type="SUPFAM" id="SSF46689">
    <property type="entry name" value="Homeodomain-like"/>
    <property type="match status" value="1"/>
</dbReference>
<dbReference type="STRING" id="37653.A0A0L8G4R0"/>
<dbReference type="AlphaFoldDB" id="A0A0L8G4R0"/>